<keyword evidence="3" id="KW-1185">Reference proteome</keyword>
<dbReference type="EMBL" id="JANPWB010000008">
    <property type="protein sequence ID" value="KAJ1163066.1"/>
    <property type="molecule type" value="Genomic_DNA"/>
</dbReference>
<reference evidence="2" key="1">
    <citation type="journal article" date="2022" name="bioRxiv">
        <title>Sequencing and chromosome-scale assembly of the giantPleurodeles waltlgenome.</title>
        <authorList>
            <person name="Brown T."/>
            <person name="Elewa A."/>
            <person name="Iarovenko S."/>
            <person name="Subramanian E."/>
            <person name="Araus A.J."/>
            <person name="Petzold A."/>
            <person name="Susuki M."/>
            <person name="Suzuki K.-i.T."/>
            <person name="Hayashi T."/>
            <person name="Toyoda A."/>
            <person name="Oliveira C."/>
            <person name="Osipova E."/>
            <person name="Leigh N.D."/>
            <person name="Simon A."/>
            <person name="Yun M.H."/>
        </authorList>
    </citation>
    <scope>NUCLEOTIDE SEQUENCE</scope>
    <source>
        <strain evidence="2">20211129_DDA</strain>
        <tissue evidence="2">Liver</tissue>
    </source>
</reference>
<protein>
    <submittedName>
        <fullName evidence="2">Uncharacterized protein</fullName>
    </submittedName>
</protein>
<evidence type="ECO:0000256" key="1">
    <source>
        <dbReference type="SAM" id="MobiDB-lite"/>
    </source>
</evidence>
<feature type="region of interest" description="Disordered" evidence="1">
    <location>
        <begin position="238"/>
        <end position="286"/>
    </location>
</feature>
<accession>A0AAV7SDV9</accession>
<dbReference type="Proteomes" id="UP001066276">
    <property type="component" value="Chromosome 4_2"/>
</dbReference>
<evidence type="ECO:0000313" key="3">
    <source>
        <dbReference type="Proteomes" id="UP001066276"/>
    </source>
</evidence>
<organism evidence="2 3">
    <name type="scientific">Pleurodeles waltl</name>
    <name type="common">Iberian ribbed newt</name>
    <dbReference type="NCBI Taxonomy" id="8319"/>
    <lineage>
        <taxon>Eukaryota</taxon>
        <taxon>Metazoa</taxon>
        <taxon>Chordata</taxon>
        <taxon>Craniata</taxon>
        <taxon>Vertebrata</taxon>
        <taxon>Euteleostomi</taxon>
        <taxon>Amphibia</taxon>
        <taxon>Batrachia</taxon>
        <taxon>Caudata</taxon>
        <taxon>Salamandroidea</taxon>
        <taxon>Salamandridae</taxon>
        <taxon>Pleurodelinae</taxon>
        <taxon>Pleurodeles</taxon>
    </lineage>
</organism>
<gene>
    <name evidence="2" type="ORF">NDU88_003529</name>
</gene>
<sequence length="299" mass="31904">MAEGPAASAGTLRFAPLHWRRAEVAPTPSSTLRCFLAPTGPVWTLLPLTCSNDHFPLLPPPGCSPPHRKVVVAGLRTLSLAQPGSMMQAAAHPPPGSARISGAGRSTPPGRTGARRPGAAQPTACKYGQRRQCRPDCDTAPGGLTTKGRFSLPRPCSTTGSFHTRRTPDIPRGHQVPTRYLGCSSPFTGSRATDTPCRVTRKQTRVEPTEDSSGAEGADENGEELWEAVPYSRVLLTSADKGSEVPPVGIGRGPSPWTQDRWNGKGRVGEVEVRSQTQPSPQPTDERLHVLEVTVILSH</sequence>
<feature type="region of interest" description="Disordered" evidence="1">
    <location>
        <begin position="87"/>
        <end position="127"/>
    </location>
</feature>
<proteinExistence type="predicted"/>
<evidence type="ECO:0000313" key="2">
    <source>
        <dbReference type="EMBL" id="KAJ1163066.1"/>
    </source>
</evidence>
<comment type="caution">
    <text evidence="2">The sequence shown here is derived from an EMBL/GenBank/DDBJ whole genome shotgun (WGS) entry which is preliminary data.</text>
</comment>
<name>A0AAV7SDV9_PLEWA</name>
<feature type="region of interest" description="Disordered" evidence="1">
    <location>
        <begin position="144"/>
        <end position="223"/>
    </location>
</feature>
<dbReference type="AlphaFoldDB" id="A0AAV7SDV9"/>